<name>A0A8J3N4D6_9CHLR</name>
<keyword evidence="2" id="KW-1185">Reference proteome</keyword>
<reference evidence="1" key="1">
    <citation type="submission" date="2020-10" db="EMBL/GenBank/DDBJ databases">
        <title>Taxonomic study of unclassified bacteria belonging to the class Ktedonobacteria.</title>
        <authorList>
            <person name="Yabe S."/>
            <person name="Wang C.M."/>
            <person name="Zheng Y."/>
            <person name="Sakai Y."/>
            <person name="Cavaletti L."/>
            <person name="Monciardini P."/>
            <person name="Donadio S."/>
        </authorList>
    </citation>
    <scope>NUCLEOTIDE SEQUENCE</scope>
    <source>
        <strain evidence="1">ID150040</strain>
    </source>
</reference>
<evidence type="ECO:0000313" key="1">
    <source>
        <dbReference type="EMBL" id="GHO95378.1"/>
    </source>
</evidence>
<gene>
    <name evidence="1" type="ORF">KSF_054260</name>
</gene>
<protein>
    <submittedName>
        <fullName evidence="1">Uncharacterized protein</fullName>
    </submittedName>
</protein>
<evidence type="ECO:0000313" key="2">
    <source>
        <dbReference type="Proteomes" id="UP000597444"/>
    </source>
</evidence>
<dbReference type="RefSeq" id="WP_220206060.1">
    <property type="nucleotide sequence ID" value="NZ_BNJK01000001.1"/>
</dbReference>
<comment type="caution">
    <text evidence="1">The sequence shown here is derived from an EMBL/GenBank/DDBJ whole genome shotgun (WGS) entry which is preliminary data.</text>
</comment>
<accession>A0A8J3N4D6</accession>
<dbReference type="Proteomes" id="UP000597444">
    <property type="component" value="Unassembled WGS sequence"/>
</dbReference>
<dbReference type="AlphaFoldDB" id="A0A8J3N4D6"/>
<proteinExistence type="predicted"/>
<organism evidence="1 2">
    <name type="scientific">Reticulibacter mediterranei</name>
    <dbReference type="NCBI Taxonomy" id="2778369"/>
    <lineage>
        <taxon>Bacteria</taxon>
        <taxon>Bacillati</taxon>
        <taxon>Chloroflexota</taxon>
        <taxon>Ktedonobacteria</taxon>
        <taxon>Ktedonobacterales</taxon>
        <taxon>Reticulibacteraceae</taxon>
        <taxon>Reticulibacter</taxon>
    </lineage>
</organism>
<sequence length="154" mass="17818">MKHIEVQDTYELPVSSQREFPAHPFPSKYVHCVINDLQYMVQAVYMLRNAGFHASNIHVMASWDFIEAAEQKSRQQNRFAKMLTRFLSFMDDAFGDIYLHEARKGNHVLMIRLTDDRRIGHIYAILTAHYASCIKYVDSWTVIDLAPVSAILPA</sequence>
<dbReference type="EMBL" id="BNJK01000001">
    <property type="protein sequence ID" value="GHO95378.1"/>
    <property type="molecule type" value="Genomic_DNA"/>
</dbReference>